<dbReference type="OrthoDB" id="3250044at2759"/>
<sequence>MLGAFLNPELRDWVVSDAESQNPYSRHWLARKSAAVAFSEGYFQFKFHDRFKYRVAVVQVGGLVNRPIGANVSPLRFGSFVDHSGFTVDIPDRAAVEVLSRFAKPIRWTYVAREIRQKQTGSPSESTPPTVCPLLEHLSTAVSAIWKQAPVPLRIHTYLALARIGNFIYGPSNSPNVQRLPFGLYLKKMDTEQHQALANEYGALAMVRRCAATLAPRPLDLVSGPNSTFLLMSTVPGYPLGWCIDTLSDLEITRLIHDLQEFLAHIRSITRDAAAEKTVSNAIGTACYDHRINASLPYDEVRGEFVGPFANETEFNDILRCVHLPDVLHHAEHRIVFTHGDLNMRNIIMNNGRLSGIVDWENSGWYPEYWDYTKARYITKRNRRWLDVVDCVFAAFGDYKAEYETEYKLWEYCF</sequence>
<dbReference type="STRING" id="1408157.A0A1J7J3Z8"/>
<dbReference type="EMBL" id="KV875103">
    <property type="protein sequence ID" value="OIW24544.1"/>
    <property type="molecule type" value="Genomic_DNA"/>
</dbReference>
<name>A0A1J7J3Z8_9PEZI</name>
<evidence type="ECO:0000313" key="2">
    <source>
        <dbReference type="EMBL" id="OIW24544.1"/>
    </source>
</evidence>
<keyword evidence="2" id="KW-0418">Kinase</keyword>
<dbReference type="Pfam" id="PF01636">
    <property type="entry name" value="APH"/>
    <property type="match status" value="1"/>
</dbReference>
<protein>
    <submittedName>
        <fullName evidence="2">Kinase-like protein</fullName>
    </submittedName>
</protein>
<proteinExistence type="predicted"/>
<dbReference type="AlphaFoldDB" id="A0A1J7J3Z8"/>
<evidence type="ECO:0000259" key="1">
    <source>
        <dbReference type="Pfam" id="PF01636"/>
    </source>
</evidence>
<dbReference type="PANTHER" id="PTHR21310">
    <property type="entry name" value="AMINOGLYCOSIDE PHOSPHOTRANSFERASE-RELATED-RELATED"/>
    <property type="match status" value="1"/>
</dbReference>
<dbReference type="PANTHER" id="PTHR21310:SF58">
    <property type="entry name" value="AMINOGLYCOSIDE PHOSPHOTRANSFERASE DOMAIN-CONTAINING PROTEIN"/>
    <property type="match status" value="1"/>
</dbReference>
<organism evidence="2 3">
    <name type="scientific">Coniochaeta ligniaria NRRL 30616</name>
    <dbReference type="NCBI Taxonomy" id="1408157"/>
    <lineage>
        <taxon>Eukaryota</taxon>
        <taxon>Fungi</taxon>
        <taxon>Dikarya</taxon>
        <taxon>Ascomycota</taxon>
        <taxon>Pezizomycotina</taxon>
        <taxon>Sordariomycetes</taxon>
        <taxon>Sordariomycetidae</taxon>
        <taxon>Coniochaetales</taxon>
        <taxon>Coniochaetaceae</taxon>
        <taxon>Coniochaeta</taxon>
    </lineage>
</organism>
<dbReference type="Gene3D" id="3.90.1200.10">
    <property type="match status" value="1"/>
</dbReference>
<keyword evidence="3" id="KW-1185">Reference proteome</keyword>
<dbReference type="CDD" id="cd05120">
    <property type="entry name" value="APH_ChoK_like"/>
    <property type="match status" value="1"/>
</dbReference>
<gene>
    <name evidence="2" type="ORF">CONLIGDRAFT_584428</name>
</gene>
<dbReference type="InterPro" id="IPR002575">
    <property type="entry name" value="Aminoglycoside_PTrfase"/>
</dbReference>
<dbReference type="SUPFAM" id="SSF56112">
    <property type="entry name" value="Protein kinase-like (PK-like)"/>
    <property type="match status" value="1"/>
</dbReference>
<dbReference type="InterPro" id="IPR051678">
    <property type="entry name" value="AGP_Transferase"/>
</dbReference>
<dbReference type="InterPro" id="IPR011009">
    <property type="entry name" value="Kinase-like_dom_sf"/>
</dbReference>
<keyword evidence="2" id="KW-0808">Transferase</keyword>
<dbReference type="GO" id="GO:0016301">
    <property type="term" value="F:kinase activity"/>
    <property type="evidence" value="ECO:0007669"/>
    <property type="project" value="UniProtKB-KW"/>
</dbReference>
<feature type="domain" description="Aminoglycoside phosphotransferase" evidence="1">
    <location>
        <begin position="186"/>
        <end position="376"/>
    </location>
</feature>
<dbReference type="Proteomes" id="UP000182658">
    <property type="component" value="Unassembled WGS sequence"/>
</dbReference>
<evidence type="ECO:0000313" key="3">
    <source>
        <dbReference type="Proteomes" id="UP000182658"/>
    </source>
</evidence>
<dbReference type="InParanoid" id="A0A1J7J3Z8"/>
<reference evidence="2 3" key="1">
    <citation type="submission" date="2016-10" db="EMBL/GenBank/DDBJ databases">
        <title>Draft genome sequence of Coniochaeta ligniaria NRRL30616, a lignocellulolytic fungus for bioabatement of inhibitors in plant biomass hydrolysates.</title>
        <authorList>
            <consortium name="DOE Joint Genome Institute"/>
            <person name="Jimenez D.J."/>
            <person name="Hector R.E."/>
            <person name="Riley R."/>
            <person name="Sun H."/>
            <person name="Grigoriev I.V."/>
            <person name="Van Elsas J.D."/>
            <person name="Nichols N.N."/>
        </authorList>
    </citation>
    <scope>NUCLEOTIDE SEQUENCE [LARGE SCALE GENOMIC DNA]</scope>
    <source>
        <strain evidence="2 3">NRRL 30616</strain>
    </source>
</reference>
<accession>A0A1J7J3Z8</accession>